<dbReference type="Gene3D" id="3.60.10.10">
    <property type="entry name" value="Endonuclease/exonuclease/phosphatase"/>
    <property type="match status" value="1"/>
</dbReference>
<organism evidence="2 3">
    <name type="scientific">Solanum pinnatisectum</name>
    <name type="common">tansyleaf nightshade</name>
    <dbReference type="NCBI Taxonomy" id="50273"/>
    <lineage>
        <taxon>Eukaryota</taxon>
        <taxon>Viridiplantae</taxon>
        <taxon>Streptophyta</taxon>
        <taxon>Embryophyta</taxon>
        <taxon>Tracheophyta</taxon>
        <taxon>Spermatophyta</taxon>
        <taxon>Magnoliopsida</taxon>
        <taxon>eudicotyledons</taxon>
        <taxon>Gunneridae</taxon>
        <taxon>Pentapetalae</taxon>
        <taxon>asterids</taxon>
        <taxon>lamiids</taxon>
        <taxon>Solanales</taxon>
        <taxon>Solanaceae</taxon>
        <taxon>Solanoideae</taxon>
        <taxon>Solaneae</taxon>
        <taxon>Solanum</taxon>
    </lineage>
</organism>
<evidence type="ECO:0000313" key="2">
    <source>
        <dbReference type="EMBL" id="KAK4706794.1"/>
    </source>
</evidence>
<dbReference type="SUPFAM" id="SSF56219">
    <property type="entry name" value="DNase I-like"/>
    <property type="match status" value="1"/>
</dbReference>
<dbReference type="InterPro" id="IPR036691">
    <property type="entry name" value="Endo/exonu/phosph_ase_sf"/>
</dbReference>
<dbReference type="Proteomes" id="UP001311915">
    <property type="component" value="Unassembled WGS sequence"/>
</dbReference>
<dbReference type="PANTHER" id="PTHR33710">
    <property type="entry name" value="BNAC02G09200D PROTEIN"/>
    <property type="match status" value="1"/>
</dbReference>
<name>A0AAV9K0U5_9SOLN</name>
<reference evidence="2 3" key="1">
    <citation type="submission" date="2023-10" db="EMBL/GenBank/DDBJ databases">
        <title>Genome-Wide Identification Analysis in wild type Solanum Pinnatisectum Reveals Some Genes Defensing Phytophthora Infestans.</title>
        <authorList>
            <person name="Sun C."/>
        </authorList>
    </citation>
    <scope>NUCLEOTIDE SEQUENCE [LARGE SCALE GENOMIC DNA]</scope>
    <source>
        <strain evidence="2">LQN</strain>
        <tissue evidence="2">Leaf</tissue>
    </source>
</reference>
<protein>
    <recommendedName>
        <fullName evidence="1">Endonuclease/exonuclease/phosphatase domain-containing protein</fullName>
    </recommendedName>
</protein>
<dbReference type="Pfam" id="PF03372">
    <property type="entry name" value="Exo_endo_phos"/>
    <property type="match status" value="1"/>
</dbReference>
<feature type="domain" description="Endonuclease/exonuclease/phosphatase" evidence="1">
    <location>
        <begin position="90"/>
        <end position="283"/>
    </location>
</feature>
<accession>A0AAV9K0U5</accession>
<dbReference type="InterPro" id="IPR005135">
    <property type="entry name" value="Endo/exonuclease/phosphatase"/>
</dbReference>
<comment type="caution">
    <text evidence="2">The sequence shown here is derived from an EMBL/GenBank/DDBJ whole genome shotgun (WGS) entry which is preliminary data.</text>
</comment>
<dbReference type="GO" id="GO:0003824">
    <property type="term" value="F:catalytic activity"/>
    <property type="evidence" value="ECO:0007669"/>
    <property type="project" value="InterPro"/>
</dbReference>
<keyword evidence="3" id="KW-1185">Reference proteome</keyword>
<sequence>MNTSPTKMVTPATGVIQKLQPLTFGSFLPSKFTVISEEANTMLSKVASAVGNPLHTDNFTGNAKKISYVRVNLDVLKSWGVTICSSMIICTWNIRGLNQDHKYKELKLFLTKHKLDIFGCLETRVKQPRDPQIMRKIAQGWKSCNNYIEEPNERIWVLWKPHLQVQIIEMKRRYIHCLVEDPGVERTLYVTIILWQELMQIKPQLQMPWVLFGDFNSVLGTVDKIGSPLHSRKAIGWHFTWCNKQEVENMVYSKIDWAFGNLHWIKQYRHVEADYLNPSISDHSPILIKCSQQ</sequence>
<gene>
    <name evidence="2" type="ORF">R3W88_033644</name>
</gene>
<evidence type="ECO:0000259" key="1">
    <source>
        <dbReference type="Pfam" id="PF03372"/>
    </source>
</evidence>
<dbReference type="EMBL" id="JAWPEI010000047">
    <property type="protein sequence ID" value="KAK4706794.1"/>
    <property type="molecule type" value="Genomic_DNA"/>
</dbReference>
<dbReference type="AlphaFoldDB" id="A0AAV9K0U5"/>
<dbReference type="PANTHER" id="PTHR33710:SF82">
    <property type="match status" value="1"/>
</dbReference>
<evidence type="ECO:0000313" key="3">
    <source>
        <dbReference type="Proteomes" id="UP001311915"/>
    </source>
</evidence>
<proteinExistence type="predicted"/>